<dbReference type="AlphaFoldDB" id="A0A8J1XR46"/>
<dbReference type="InterPro" id="IPR005334">
    <property type="entry name" value="Tctex-1-like"/>
</dbReference>
<organism evidence="3 4">
    <name type="scientific">Owenia fusiformis</name>
    <name type="common">Polychaete worm</name>
    <dbReference type="NCBI Taxonomy" id="6347"/>
    <lineage>
        <taxon>Eukaryota</taxon>
        <taxon>Metazoa</taxon>
        <taxon>Spiralia</taxon>
        <taxon>Lophotrochozoa</taxon>
        <taxon>Annelida</taxon>
        <taxon>Polychaeta</taxon>
        <taxon>Sedentaria</taxon>
        <taxon>Canalipalpata</taxon>
        <taxon>Sabellida</taxon>
        <taxon>Oweniida</taxon>
        <taxon>Oweniidae</taxon>
        <taxon>Owenia</taxon>
    </lineage>
</organism>
<dbReference type="InterPro" id="IPR038586">
    <property type="entry name" value="Tctex-1-like_sf"/>
</dbReference>
<dbReference type="CDD" id="cd21451">
    <property type="entry name" value="DLC-like_TCTEX1D"/>
    <property type="match status" value="1"/>
</dbReference>
<evidence type="ECO:0000313" key="4">
    <source>
        <dbReference type="Proteomes" id="UP000749559"/>
    </source>
</evidence>
<dbReference type="PANTHER" id="PTHR21255:SF65">
    <property type="entry name" value="TCTEX1 DOMAIN-CONTAINING PROTEIN 2"/>
    <property type="match status" value="1"/>
</dbReference>
<dbReference type="Gene3D" id="3.30.1140.40">
    <property type="entry name" value="Tctex-1"/>
    <property type="match status" value="1"/>
</dbReference>
<dbReference type="GO" id="GO:0005868">
    <property type="term" value="C:cytoplasmic dynein complex"/>
    <property type="evidence" value="ECO:0007669"/>
    <property type="project" value="TreeGrafter"/>
</dbReference>
<accession>A0A8J1XR46</accession>
<gene>
    <name evidence="3" type="ORF">OFUS_LOCUS6495</name>
</gene>
<dbReference type="PANTHER" id="PTHR21255">
    <property type="entry name" value="T-COMPLEX-ASSOCIATED-TESTIS-EXPRESSED 1/ DYNEIN LIGHT CHAIN"/>
    <property type="match status" value="1"/>
</dbReference>
<reference evidence="3" key="1">
    <citation type="submission" date="2022-03" db="EMBL/GenBank/DDBJ databases">
        <authorList>
            <person name="Martin C."/>
        </authorList>
    </citation>
    <scope>NUCLEOTIDE SEQUENCE</scope>
</reference>
<dbReference type="GO" id="GO:0045505">
    <property type="term" value="F:dynein intermediate chain binding"/>
    <property type="evidence" value="ECO:0007669"/>
    <property type="project" value="TreeGrafter"/>
</dbReference>
<dbReference type="OrthoDB" id="10260741at2759"/>
<evidence type="ECO:0000256" key="2">
    <source>
        <dbReference type="SAM" id="MobiDB-lite"/>
    </source>
</evidence>
<feature type="region of interest" description="Disordered" evidence="2">
    <location>
        <begin position="1"/>
        <end position="60"/>
    </location>
</feature>
<dbReference type="EMBL" id="CAIIXF020000003">
    <property type="protein sequence ID" value="CAH1779717.1"/>
    <property type="molecule type" value="Genomic_DNA"/>
</dbReference>
<evidence type="ECO:0000256" key="1">
    <source>
        <dbReference type="ARBA" id="ARBA00005361"/>
    </source>
</evidence>
<comment type="similarity">
    <text evidence="1">Belongs to the dynein light chain Tctex-type family.</text>
</comment>
<sequence length="223" mass="25148">MAAAVGPQKQVRLSMTTLKEHEETETNFRPPQNRRQSIASSKLSDPGPGPGQGQGQGLNPILVNRRLSRRGSMMGSQIMSLLAHRRMSRIWTQQSDDGPSKLPKHVEPTYKLEPDDQKRFAVAKVEAAIESIFNVYLDDKEYDPTTCKDLSVDLANMIKNRIKDFDFKRFRLVSHVIIGQCQDQGIEATSRCVWNTNTDRFASVKYKNATLFAVATVFGVYLD</sequence>
<comment type="caution">
    <text evidence="3">The sequence shown here is derived from an EMBL/GenBank/DDBJ whole genome shotgun (WGS) entry which is preliminary data.</text>
</comment>
<name>A0A8J1XR46_OWEFU</name>
<dbReference type="GO" id="GO:0005737">
    <property type="term" value="C:cytoplasm"/>
    <property type="evidence" value="ECO:0007669"/>
    <property type="project" value="TreeGrafter"/>
</dbReference>
<dbReference type="GO" id="GO:0007018">
    <property type="term" value="P:microtubule-based movement"/>
    <property type="evidence" value="ECO:0007669"/>
    <property type="project" value="TreeGrafter"/>
</dbReference>
<protein>
    <submittedName>
        <fullName evidence="3">Uncharacterized protein</fullName>
    </submittedName>
</protein>
<feature type="compositionally biased region" description="Polar residues" evidence="2">
    <location>
        <begin position="27"/>
        <end position="43"/>
    </location>
</feature>
<dbReference type="Proteomes" id="UP000749559">
    <property type="component" value="Unassembled WGS sequence"/>
</dbReference>
<dbReference type="Pfam" id="PF03645">
    <property type="entry name" value="Tctex-1"/>
    <property type="match status" value="1"/>
</dbReference>
<evidence type="ECO:0000313" key="3">
    <source>
        <dbReference type="EMBL" id="CAH1779717.1"/>
    </source>
</evidence>
<keyword evidence="4" id="KW-1185">Reference proteome</keyword>
<proteinExistence type="inferred from homology"/>